<protein>
    <recommendedName>
        <fullName evidence="1">SWIM-type domain-containing protein</fullName>
    </recommendedName>
</protein>
<reference evidence="2" key="1">
    <citation type="journal article" date="2021" name="Proc. Natl. Acad. Sci. U.S.A.">
        <title>A Catalog of Tens of Thousands of Viruses from Human Metagenomes Reveals Hidden Associations with Chronic Diseases.</title>
        <authorList>
            <person name="Tisza M.J."/>
            <person name="Buck C.B."/>
        </authorList>
    </citation>
    <scope>NUCLEOTIDE SEQUENCE</scope>
    <source>
        <strain evidence="2">CtEpl1</strain>
    </source>
</reference>
<dbReference type="GO" id="GO:0008270">
    <property type="term" value="F:zinc ion binding"/>
    <property type="evidence" value="ECO:0007669"/>
    <property type="project" value="InterPro"/>
</dbReference>
<name>A0A8S5NRT2_9CAUD</name>
<evidence type="ECO:0000313" key="2">
    <source>
        <dbReference type="EMBL" id="DAD97092.1"/>
    </source>
</evidence>
<proteinExistence type="predicted"/>
<feature type="domain" description="SWIM-type" evidence="1">
    <location>
        <begin position="94"/>
        <end position="129"/>
    </location>
</feature>
<organism evidence="2">
    <name type="scientific">Caudovirales sp. ctEpl1</name>
    <dbReference type="NCBI Taxonomy" id="2826770"/>
    <lineage>
        <taxon>Viruses</taxon>
        <taxon>Duplodnaviria</taxon>
        <taxon>Heunggongvirae</taxon>
        <taxon>Uroviricota</taxon>
        <taxon>Caudoviricetes</taxon>
    </lineage>
</organism>
<sequence length="368" mass="42687">MLKFLKRLFGCFTKQSANTTDTIELSFEVKSNFNHVPISNHSHELSINEYWNHWLASNNNSFQRRIERATWISSQSIKMNNDFCYISGTQPQPYIVTLSSCTCSDFQNRQNTNFDYPCKHMCRLAIENEIIAARIHTDTEIEEKSIQDARKAEELTEANHLHEIELDKFRLSEADITSILSIIDEPELPIPMFNGNADYFSSTSYDNKELNYIDKSDELIDKLSDQHAINKIVTIVSQIQNHLVQFKEFLYSKGACGVYEYNSMHSSDFDDARDQIQSFLLNDYPDNAYDYNEDQKAVVEKKNRMKQERIDKKSILSAISHEPIAQASFIKSLFPDNTSYGKRLCNSLIKEGKLQQVKQGNRYFINKV</sequence>
<dbReference type="EMBL" id="BK015230">
    <property type="protein sequence ID" value="DAD97092.1"/>
    <property type="molecule type" value="Genomic_DNA"/>
</dbReference>
<accession>A0A8S5NRT2</accession>
<dbReference type="PROSITE" id="PS50966">
    <property type="entry name" value="ZF_SWIM"/>
    <property type="match status" value="1"/>
</dbReference>
<evidence type="ECO:0000259" key="1">
    <source>
        <dbReference type="PROSITE" id="PS50966"/>
    </source>
</evidence>
<dbReference type="InterPro" id="IPR007527">
    <property type="entry name" value="Znf_SWIM"/>
</dbReference>